<dbReference type="InterPro" id="IPR000352">
    <property type="entry name" value="Pep_chain_release_fac_I"/>
</dbReference>
<dbReference type="InterPro" id="IPR045853">
    <property type="entry name" value="Pep_chain_release_fac_I_sf"/>
</dbReference>
<keyword evidence="4 7" id="KW-0963">Cytoplasm</keyword>
<dbReference type="PANTHER" id="PTHR43804:SF7">
    <property type="entry name" value="LD18447P"/>
    <property type="match status" value="1"/>
</dbReference>
<keyword evidence="5 7" id="KW-0648">Protein biosynthesis</keyword>
<dbReference type="SUPFAM" id="SSF75620">
    <property type="entry name" value="Release factor"/>
    <property type="match status" value="1"/>
</dbReference>
<evidence type="ECO:0000259" key="8">
    <source>
        <dbReference type="PROSITE" id="PS00745"/>
    </source>
</evidence>
<dbReference type="PANTHER" id="PTHR43804">
    <property type="entry name" value="LD18447P"/>
    <property type="match status" value="1"/>
</dbReference>
<dbReference type="GO" id="GO:0016149">
    <property type="term" value="F:translation release factor activity, codon specific"/>
    <property type="evidence" value="ECO:0007669"/>
    <property type="project" value="UniProtKB-UniRule"/>
</dbReference>
<dbReference type="GO" id="GO:0005737">
    <property type="term" value="C:cytoplasm"/>
    <property type="evidence" value="ECO:0007669"/>
    <property type="project" value="UniProtKB-SubCell"/>
</dbReference>
<keyword evidence="3 7" id="KW-0488">Methylation</keyword>
<evidence type="ECO:0000313" key="10">
    <source>
        <dbReference type="Proteomes" id="UP000253508"/>
    </source>
</evidence>
<proteinExistence type="inferred from homology"/>
<evidence type="ECO:0000256" key="3">
    <source>
        <dbReference type="ARBA" id="ARBA00022481"/>
    </source>
</evidence>
<evidence type="ECO:0000256" key="2">
    <source>
        <dbReference type="ARBA" id="ARBA00010835"/>
    </source>
</evidence>
<evidence type="ECO:0000313" key="9">
    <source>
        <dbReference type="EMBL" id="RCK57080.1"/>
    </source>
</evidence>
<dbReference type="Gene3D" id="6.10.140.1950">
    <property type="match status" value="1"/>
</dbReference>
<evidence type="ECO:0000256" key="7">
    <source>
        <dbReference type="HAMAP-Rule" id="MF_00093"/>
    </source>
</evidence>
<comment type="subcellular location">
    <subcellularLocation>
        <location evidence="7">Cytoplasm</location>
    </subcellularLocation>
</comment>
<comment type="function">
    <text evidence="1 7">Peptide chain release factor 1 directs the termination of translation in response to the peptide chain termination codons UAG and UAA.</text>
</comment>
<dbReference type="Gene3D" id="3.30.160.20">
    <property type="match status" value="1"/>
</dbReference>
<name>A0A367XV35_9MICO</name>
<comment type="PTM">
    <text evidence="7">Methylated by PrmC. Methylation increases the termination efficiency of RF1.</text>
</comment>
<dbReference type="Proteomes" id="UP000253508">
    <property type="component" value="Unassembled WGS sequence"/>
</dbReference>
<comment type="caution">
    <text evidence="9">The sequence shown here is derived from an EMBL/GenBank/DDBJ whole genome shotgun (WGS) entry which is preliminary data.</text>
</comment>
<dbReference type="HAMAP" id="MF_00093">
    <property type="entry name" value="Rel_fac_1"/>
    <property type="match status" value="1"/>
</dbReference>
<evidence type="ECO:0000256" key="4">
    <source>
        <dbReference type="ARBA" id="ARBA00022490"/>
    </source>
</evidence>
<accession>A0A367XV35</accession>
<dbReference type="InterPro" id="IPR005139">
    <property type="entry name" value="PCRF"/>
</dbReference>
<evidence type="ECO:0000256" key="6">
    <source>
        <dbReference type="ARBA" id="ARBA00050039"/>
    </source>
</evidence>
<dbReference type="InterPro" id="IPR050057">
    <property type="entry name" value="Prokaryotic/Mito_RF"/>
</dbReference>
<evidence type="ECO:0000256" key="5">
    <source>
        <dbReference type="ARBA" id="ARBA00022917"/>
    </source>
</evidence>
<feature type="domain" description="Prokaryotic-type class I peptide chain release factors" evidence="8">
    <location>
        <begin position="227"/>
        <end position="243"/>
    </location>
</feature>
<reference evidence="9 10" key="1">
    <citation type="submission" date="2018-07" db="EMBL/GenBank/DDBJ databases">
        <title>Microbacterium endoborsara sp. nov., a novel actinobacterium isolated from Borszczowia aralocaspica.</title>
        <authorList>
            <person name="An D."/>
        </authorList>
    </citation>
    <scope>NUCLEOTIDE SEQUENCE [LARGE SCALE GENOMIC DNA]</scope>
    <source>
        <strain evidence="9 10">C1.15228</strain>
    </source>
</reference>
<protein>
    <recommendedName>
        <fullName evidence="6 7">Peptide chain release factor 1</fullName>
        <shortName evidence="7">RF-1</shortName>
    </recommendedName>
</protein>
<dbReference type="OrthoDB" id="9806673at2"/>
<dbReference type="RefSeq" id="WP_114118518.1">
    <property type="nucleotide sequence ID" value="NZ_KZ848476.1"/>
</dbReference>
<feature type="modified residue" description="N5-methylglutamine" evidence="7">
    <location>
        <position position="234"/>
    </location>
</feature>
<dbReference type="EMBL" id="QORO01000005">
    <property type="protein sequence ID" value="RCK57080.1"/>
    <property type="molecule type" value="Genomic_DNA"/>
</dbReference>
<dbReference type="AlphaFoldDB" id="A0A367XV35"/>
<organism evidence="9 10">
    <name type="scientific">Microbacterium sorbitolivorans</name>
    <dbReference type="NCBI Taxonomy" id="1867410"/>
    <lineage>
        <taxon>Bacteria</taxon>
        <taxon>Bacillati</taxon>
        <taxon>Actinomycetota</taxon>
        <taxon>Actinomycetes</taxon>
        <taxon>Micrococcales</taxon>
        <taxon>Microbacteriaceae</taxon>
        <taxon>Microbacterium</taxon>
    </lineage>
</organism>
<dbReference type="NCBIfam" id="NF001859">
    <property type="entry name" value="PRK00591.1"/>
    <property type="match status" value="1"/>
</dbReference>
<dbReference type="NCBIfam" id="TIGR00019">
    <property type="entry name" value="prfA"/>
    <property type="match status" value="1"/>
</dbReference>
<dbReference type="Pfam" id="PF03462">
    <property type="entry name" value="PCRF"/>
    <property type="match status" value="1"/>
</dbReference>
<dbReference type="PROSITE" id="PS00745">
    <property type="entry name" value="RF_PROK_I"/>
    <property type="match status" value="1"/>
</dbReference>
<comment type="similarity">
    <text evidence="2 7">Belongs to the prokaryotic/mitochondrial release factor family.</text>
</comment>
<dbReference type="FunFam" id="3.30.160.20:FF:000004">
    <property type="entry name" value="Peptide chain release factor 1"/>
    <property type="match status" value="1"/>
</dbReference>
<keyword evidence="10" id="KW-1185">Reference proteome</keyword>
<gene>
    <name evidence="7 9" type="primary">prfA</name>
    <name evidence="9" type="ORF">DTO57_12265</name>
</gene>
<evidence type="ECO:0000256" key="1">
    <source>
        <dbReference type="ARBA" id="ARBA00002986"/>
    </source>
</evidence>
<dbReference type="Gene3D" id="3.30.70.1660">
    <property type="match status" value="1"/>
</dbReference>
<dbReference type="Pfam" id="PF00472">
    <property type="entry name" value="RF-1"/>
    <property type="match status" value="1"/>
</dbReference>
<sequence>MFESVQSLIDEHARVQEELSDPAVHADAARAKRVNRRFAELARIVRAHEEWTQAGEDLAAARELASEDDAFAEEIPALEEHLAESQERLRRLLIPRDPDDARDVIMEIKAGEGGAESALFAADLLRMYSQYAAHQGWKTEIIESDASDLGGYKNVQVAFKGSSNDPAQGVWAHLKYEGGVHRVQRVPATESQGRIHTSTTGVLVFPEVDAPEEVQIDQNDLKIDVYRSSGPGGQSVNTTDSAVRITHLPSGIVVSMQNEKSQLQNRDAAMRVLRARLLAKQQEEIAAAASDARKSQIRGMDRSERIRTYNFPENRIADHRTGYKAYNLDQVLDGALEPVVESCITADAPSPPQPRGVLLGPKQCPPQLRCRRHFLATHSA</sequence>
<dbReference type="SMART" id="SM00937">
    <property type="entry name" value="PCRF"/>
    <property type="match status" value="1"/>
</dbReference>
<dbReference type="InterPro" id="IPR004373">
    <property type="entry name" value="RF-1"/>
</dbReference>